<feature type="compositionally biased region" description="Basic and acidic residues" evidence="1">
    <location>
        <begin position="1528"/>
        <end position="1543"/>
    </location>
</feature>
<keyword evidence="2" id="KW-0472">Membrane</keyword>
<evidence type="ECO:0000256" key="1">
    <source>
        <dbReference type="SAM" id="MobiDB-lite"/>
    </source>
</evidence>
<feature type="region of interest" description="Disordered" evidence="1">
    <location>
        <begin position="1701"/>
        <end position="1742"/>
    </location>
</feature>
<evidence type="ECO:0000313" key="3">
    <source>
        <dbReference type="EMBL" id="CAE0259166.1"/>
    </source>
</evidence>
<feature type="region of interest" description="Disordered" evidence="1">
    <location>
        <begin position="1792"/>
        <end position="1811"/>
    </location>
</feature>
<evidence type="ECO:0000256" key="2">
    <source>
        <dbReference type="SAM" id="Phobius"/>
    </source>
</evidence>
<feature type="compositionally biased region" description="Polar residues" evidence="1">
    <location>
        <begin position="1728"/>
        <end position="1742"/>
    </location>
</feature>
<proteinExistence type="predicted"/>
<keyword evidence="2" id="KW-1133">Transmembrane helix</keyword>
<feature type="compositionally biased region" description="Basic and acidic residues" evidence="1">
    <location>
        <begin position="1705"/>
        <end position="1721"/>
    </location>
</feature>
<accession>A0A7S3DIT0</accession>
<feature type="region of interest" description="Disordered" evidence="1">
    <location>
        <begin position="1521"/>
        <end position="1550"/>
    </location>
</feature>
<name>A0A7S3DIT0_9EUKA</name>
<organism evidence="3">
    <name type="scientific">Palpitomonas bilix</name>
    <dbReference type="NCBI Taxonomy" id="652834"/>
    <lineage>
        <taxon>Eukaryota</taxon>
        <taxon>Eukaryota incertae sedis</taxon>
    </lineage>
</organism>
<reference evidence="3" key="1">
    <citation type="submission" date="2021-01" db="EMBL/GenBank/DDBJ databases">
        <authorList>
            <person name="Corre E."/>
            <person name="Pelletier E."/>
            <person name="Niang G."/>
            <person name="Scheremetjew M."/>
            <person name="Finn R."/>
            <person name="Kale V."/>
            <person name="Holt S."/>
            <person name="Cochrane G."/>
            <person name="Meng A."/>
            <person name="Brown T."/>
            <person name="Cohen L."/>
        </authorList>
    </citation>
    <scope>NUCLEOTIDE SEQUENCE</scope>
    <source>
        <strain evidence="3">NIES-2562</strain>
    </source>
</reference>
<dbReference type="EMBL" id="HBIB01032992">
    <property type="protein sequence ID" value="CAE0259166.1"/>
    <property type="molecule type" value="Transcribed_RNA"/>
</dbReference>
<feature type="compositionally biased region" description="Basic and acidic residues" evidence="1">
    <location>
        <begin position="1842"/>
        <end position="1855"/>
    </location>
</feature>
<dbReference type="Gene3D" id="3.40.50.2000">
    <property type="entry name" value="Glycogen Phosphorylase B"/>
    <property type="match status" value="1"/>
</dbReference>
<feature type="region of interest" description="Disordered" evidence="1">
    <location>
        <begin position="1839"/>
        <end position="1877"/>
    </location>
</feature>
<gene>
    <name evidence="3" type="ORF">PBIL07802_LOCUS21433</name>
</gene>
<feature type="region of interest" description="Disordered" evidence="1">
    <location>
        <begin position="1575"/>
        <end position="1608"/>
    </location>
</feature>
<feature type="transmembrane region" description="Helical" evidence="2">
    <location>
        <begin position="54"/>
        <end position="77"/>
    </location>
</feature>
<sequence>MAEKTERQKIIEGWMRKLAKYQLMFLVMLSRWCGRKKYGRKRKECCGLGRAVKFIIIAALALIILLVGLIVGIRAAVREAPRSFLNDPDAPSFAHQVLDFEATYDLTARLLSPPSIHFDGSTSKALLYRISDYVRVEITSTREVLVHVQYSSDNGIDIVSHRQVPLHHFFHFAVTVRGVGSQINVAVYLDGELIEDAAVTGVVRAPYFLYLNRNPKWVDGMVIDRTAVSEARVWTAELQGYQVRLLSEGCIDRVVNATAGRGKRMVQQVGVVKESPVSCSSTDEIAVMSFDQNGGATPDIGVRTCSKDTAAHINVVNLVRDEVDMLYLTDVVLPFITKNAERFGQLSLWLGVPDALQQSVHNVTARVVESSRFGLHMDVLSPDEDDVGAMIRISAAVSTSAKSNKGEQSLIAFLPRKSVPAPQWLIANVGMLCQKTTNAPFVAVPVLSDTGRIWSRGLRLRNAHVSSLERGMLPFWNDRGEPLSPFLKGEKGESDAMNALVHERKDMLLPSLWGLVAFSDDLHNALKKVKSAHLEGIYADAALGLFLFEKARILQEKSSTFSLPFSQSLSSWVVKGRGDDTLVGPFEPLRHDEGERSQEASRFIVFSSNLIHSAVGASFDQKHIDTPDSHSQSQQSSPAEDSQNGGDDSEGTVLWVADCGGIEAWEGVMALSSLERSSTHFLTESRGKLFLPPSLSCHRSGASPSSKSSLMSSVFLASALSDSGLATDVGKSDTDDAVDYTLDHLPLHLKEDAIRYRDSLLDRFDVVIHTRNHVEYGLWVIEEPHRSIGRYGGRGRMMSSVALSFSSHLDSLDEVWTPYLSMHRSFLRSGVSPKKLRIVHLPSAETEEERKTLPSVSVSVAVPGLLPPASSSLSTARRLTRCGLSGAPPTWPITAWVPFSSLPVPTSQKAIQKAEEKMGEEFKGKITNSNNAHHIQIDEKARPFTFLFNGPFTDESGWTDVVHAFCTAFSAEDEAVLLLRPIGGTEKKGKRMNAAQVSASLQYNMYKAGRARDFELSDCGKIEVVVRETMTSEERTLLFRSVDALLVPAVRSNPGTQVTLALAAGLKVFGPNVGGIAEYCRSHSLVDTQCYLFSTSKTRSYMALSPNAKETRLAESVVSGVTEKSYIEVREMAKKMQKIVADFASPSSDGAGRARPFPTPLLTLTKARGSSKEDEVGSSGSTAAGFPESTSLYSAVALSLAHSSTSSGSGTSEETGQQAVVRRWTTTGEGDYHRSRLWYEQTDHLSSVLTRAMQQEPCTAGFGASKSVKKVSVLIITPFFTYTSASGDRLARHAAGLMSKLKEEGEEKGIDMNIDVVAVSLKNTKKGKNVPFLNGVTPVMVINPASVADFHAAATHANSKDYDAVFVEHDFALYAGVEKDTELGIGLLEFVKYLRPSLFFIPHDTGYGVEKVEETLSGALSLAKDDGGGSGASDTLTSTASSLFSYVGYGSLLSSSSEGDMFKERVVKYQILLSMLSFYSVRVLPPSSFLRAQLSRYHNLPLCHTSTSPFYLPSLPSSYIPKPPVQPDADKQGREGEGEKGKEGGGLPMFDEDKEGLLLKLRPLIGSWWSPRLPSEDPRKGGGVSSLGKKEGANVPVEGEKGSTIDPTPPPLKSIMLVHAKPTAVWGVDFFIQAFTYAEVFDFEVFVVYNGGNSLSRSIYRFVRQARRAAAALGVHREVHFIAEDAVDSTFDYAFAHLDDDETSGGDKVEKKEGDGEKAQNEEEGTAATAQSEEPTPSSTLPASLEDLYSAASLFVSPTLPSRAEEASPFLAYAMQRNIPILSTATQEGRDAAAASPFSPSSSTSSSGGVASFGSSPVFLYDSKDITKAVAAVKEAAAYAKGVEEKRWKGRKSEGSLRPTSSELDLILQLRRPAEEE</sequence>
<feature type="compositionally biased region" description="Basic and acidic residues" evidence="1">
    <location>
        <begin position="1588"/>
        <end position="1603"/>
    </location>
</feature>
<keyword evidence="2" id="KW-0812">Transmembrane</keyword>
<protein>
    <submittedName>
        <fullName evidence="3">Uncharacterized protein</fullName>
    </submittedName>
</protein>
<feature type="region of interest" description="Disordered" evidence="1">
    <location>
        <begin position="621"/>
        <end position="650"/>
    </location>
</feature>